<keyword evidence="4 6" id="KW-0472">Membrane</keyword>
<feature type="transmembrane region" description="Helical" evidence="6">
    <location>
        <begin position="7"/>
        <end position="26"/>
    </location>
</feature>
<evidence type="ECO:0000256" key="5">
    <source>
        <dbReference type="SAM" id="MobiDB-lite"/>
    </source>
</evidence>
<feature type="region of interest" description="Disordered" evidence="5">
    <location>
        <begin position="115"/>
        <end position="139"/>
    </location>
</feature>
<evidence type="ECO:0000256" key="2">
    <source>
        <dbReference type="ARBA" id="ARBA00022692"/>
    </source>
</evidence>
<keyword evidence="8" id="KW-1185">Reference proteome</keyword>
<feature type="compositionally biased region" description="Basic and acidic residues" evidence="5">
    <location>
        <begin position="196"/>
        <end position="208"/>
    </location>
</feature>
<evidence type="ECO:0000313" key="7">
    <source>
        <dbReference type="EMBL" id="GMA22961.1"/>
    </source>
</evidence>
<feature type="transmembrane region" description="Helical" evidence="6">
    <location>
        <begin position="46"/>
        <end position="79"/>
    </location>
</feature>
<feature type="region of interest" description="Disordered" evidence="5">
    <location>
        <begin position="159"/>
        <end position="224"/>
    </location>
</feature>
<evidence type="ECO:0000256" key="3">
    <source>
        <dbReference type="ARBA" id="ARBA00022989"/>
    </source>
</evidence>
<comment type="subcellular location">
    <subcellularLocation>
        <location evidence="1">Membrane</location>
        <topology evidence="1">Multi-pass membrane protein</topology>
    </subcellularLocation>
</comment>
<dbReference type="EMBL" id="BSUK01000001">
    <property type="protein sequence ID" value="GMA22961.1"/>
    <property type="molecule type" value="Genomic_DNA"/>
</dbReference>
<evidence type="ECO:0000256" key="6">
    <source>
        <dbReference type="SAM" id="Phobius"/>
    </source>
</evidence>
<keyword evidence="3 6" id="KW-1133">Transmembrane helix</keyword>
<dbReference type="Proteomes" id="UP001157091">
    <property type="component" value="Unassembled WGS sequence"/>
</dbReference>
<dbReference type="RefSeq" id="WP_284292075.1">
    <property type="nucleotide sequence ID" value="NZ_BSUK01000001.1"/>
</dbReference>
<evidence type="ECO:0000256" key="1">
    <source>
        <dbReference type="ARBA" id="ARBA00004141"/>
    </source>
</evidence>
<gene>
    <name evidence="7" type="ORF">GCM10025864_07200</name>
</gene>
<keyword evidence="2 6" id="KW-0812">Transmembrane</keyword>
<organism evidence="7 8">
    <name type="scientific">Luteimicrobium album</name>
    <dbReference type="NCBI Taxonomy" id="1054550"/>
    <lineage>
        <taxon>Bacteria</taxon>
        <taxon>Bacillati</taxon>
        <taxon>Actinomycetota</taxon>
        <taxon>Actinomycetes</taxon>
        <taxon>Micrococcales</taxon>
        <taxon>Luteimicrobium</taxon>
    </lineage>
</organism>
<feature type="compositionally biased region" description="Polar residues" evidence="5">
    <location>
        <begin position="165"/>
        <end position="174"/>
    </location>
</feature>
<reference evidence="8" key="1">
    <citation type="journal article" date="2019" name="Int. J. Syst. Evol. Microbiol.">
        <title>The Global Catalogue of Microorganisms (GCM) 10K type strain sequencing project: providing services to taxonomists for standard genome sequencing and annotation.</title>
        <authorList>
            <consortium name="The Broad Institute Genomics Platform"/>
            <consortium name="The Broad Institute Genome Sequencing Center for Infectious Disease"/>
            <person name="Wu L."/>
            <person name="Ma J."/>
        </authorList>
    </citation>
    <scope>NUCLEOTIDE SEQUENCE [LARGE SCALE GENOMIC DNA]</scope>
    <source>
        <strain evidence="8">NBRC 106348</strain>
    </source>
</reference>
<evidence type="ECO:0000256" key="4">
    <source>
        <dbReference type="ARBA" id="ARBA00023136"/>
    </source>
</evidence>
<evidence type="ECO:0000313" key="8">
    <source>
        <dbReference type="Proteomes" id="UP001157091"/>
    </source>
</evidence>
<proteinExistence type="predicted"/>
<feature type="compositionally biased region" description="Basic and acidic residues" evidence="5">
    <location>
        <begin position="176"/>
        <end position="186"/>
    </location>
</feature>
<dbReference type="Pfam" id="PF13564">
    <property type="entry name" value="DoxX_2"/>
    <property type="match status" value="1"/>
</dbReference>
<dbReference type="InterPro" id="IPR032808">
    <property type="entry name" value="DoxX"/>
</dbReference>
<sequence length="224" mass="23491">MTHAPDVWWPAVLLAAALLSDVLMSLRPPAFIRDCLTGVGFPRDWWWVLIVIKLGAVAGLLVGLSTPGLAVAASAGAVLYFPRRGGLARPRPVPHVGVLGQLPGDARAFGAGAGGLRGDVLTPPPAVPASAPTMRTGTISTPNRCLPACSARRTVHDRMLDSSEAAGSTPTATPHDSPRPAPEESRRRRVSANHPSQRELPADWDETRCLAAGTTTERVGAGTR</sequence>
<name>A0ABQ6HWV9_9MICO</name>
<comment type="caution">
    <text evidence="7">The sequence shown here is derived from an EMBL/GenBank/DDBJ whole genome shotgun (WGS) entry which is preliminary data.</text>
</comment>
<protein>
    <submittedName>
        <fullName evidence="7">Uncharacterized protein</fullName>
    </submittedName>
</protein>
<accession>A0ABQ6HWV9</accession>